<proteinExistence type="predicted"/>
<keyword evidence="1" id="KW-1133">Transmembrane helix</keyword>
<evidence type="ECO:0000256" key="1">
    <source>
        <dbReference type="SAM" id="Phobius"/>
    </source>
</evidence>
<keyword evidence="1" id="KW-0812">Transmembrane</keyword>
<accession>A0A197K258</accession>
<feature type="transmembrane region" description="Helical" evidence="1">
    <location>
        <begin position="55"/>
        <end position="75"/>
    </location>
</feature>
<gene>
    <name evidence="2" type="ORF">K457DRAFT_433846</name>
</gene>
<dbReference type="AlphaFoldDB" id="A0A197K258"/>
<evidence type="ECO:0000313" key="2">
    <source>
        <dbReference type="EMBL" id="OAQ30549.1"/>
    </source>
</evidence>
<name>A0A197K258_9FUNG</name>
<protein>
    <submittedName>
        <fullName evidence="2">Uncharacterized protein</fullName>
    </submittedName>
</protein>
<organism evidence="2 3">
    <name type="scientific">Linnemannia elongata AG-77</name>
    <dbReference type="NCBI Taxonomy" id="1314771"/>
    <lineage>
        <taxon>Eukaryota</taxon>
        <taxon>Fungi</taxon>
        <taxon>Fungi incertae sedis</taxon>
        <taxon>Mucoromycota</taxon>
        <taxon>Mortierellomycotina</taxon>
        <taxon>Mortierellomycetes</taxon>
        <taxon>Mortierellales</taxon>
        <taxon>Mortierellaceae</taxon>
        <taxon>Linnemannia</taxon>
    </lineage>
</organism>
<dbReference type="EMBL" id="KV442034">
    <property type="protein sequence ID" value="OAQ30549.1"/>
    <property type="molecule type" value="Genomic_DNA"/>
</dbReference>
<reference evidence="2 3" key="1">
    <citation type="submission" date="2016-05" db="EMBL/GenBank/DDBJ databases">
        <title>Genome sequencing reveals origins of a unique bacterial endosymbiosis in the earliest lineages of terrestrial Fungi.</title>
        <authorList>
            <consortium name="DOE Joint Genome Institute"/>
            <person name="Uehling J."/>
            <person name="Gryganskyi A."/>
            <person name="Hameed K."/>
            <person name="Tschaplinski T."/>
            <person name="Misztal P."/>
            <person name="Wu S."/>
            <person name="Desiro A."/>
            <person name="Vande Pol N."/>
            <person name="Du Z.-Y."/>
            <person name="Zienkiewicz A."/>
            <person name="Zienkiewicz K."/>
            <person name="Morin E."/>
            <person name="Tisserant E."/>
            <person name="Splivallo R."/>
            <person name="Hainaut M."/>
            <person name="Henrissat B."/>
            <person name="Ohm R."/>
            <person name="Kuo A."/>
            <person name="Yan J."/>
            <person name="Lipzen A."/>
            <person name="Nolan M."/>
            <person name="Labutti K."/>
            <person name="Barry K."/>
            <person name="Goldstein A."/>
            <person name="Labbe J."/>
            <person name="Schadt C."/>
            <person name="Tuskan G."/>
            <person name="Grigoriev I."/>
            <person name="Martin F."/>
            <person name="Vilgalys R."/>
            <person name="Bonito G."/>
        </authorList>
    </citation>
    <scope>NUCLEOTIDE SEQUENCE [LARGE SCALE GENOMIC DNA]</scope>
    <source>
        <strain evidence="2 3">AG-77</strain>
    </source>
</reference>
<dbReference type="Proteomes" id="UP000078512">
    <property type="component" value="Unassembled WGS sequence"/>
</dbReference>
<keyword evidence="1" id="KW-0472">Membrane</keyword>
<evidence type="ECO:0000313" key="3">
    <source>
        <dbReference type="Proteomes" id="UP000078512"/>
    </source>
</evidence>
<feature type="transmembrane region" description="Helical" evidence="1">
    <location>
        <begin position="12"/>
        <end position="34"/>
    </location>
</feature>
<sequence>MFSSQHDRTTVRMYITLFFSHHLVSFGALTNPLLGCAGITGRKKNNAGQYANKNIRSPLLFVLSTPSTVIAYYFGPVLGQCPIVSSINI</sequence>
<keyword evidence="3" id="KW-1185">Reference proteome</keyword>